<name>A0AA41XN52_9MYCO</name>
<evidence type="ECO:0000313" key="4">
    <source>
        <dbReference type="Proteomes" id="UP001141650"/>
    </source>
</evidence>
<evidence type="ECO:0000313" key="3">
    <source>
        <dbReference type="EMBL" id="MCV7379183.1"/>
    </source>
</evidence>
<evidence type="ECO:0000256" key="1">
    <source>
        <dbReference type="ARBA" id="ARBA00023002"/>
    </source>
</evidence>
<dbReference type="Gene3D" id="3.20.20.30">
    <property type="entry name" value="Luciferase-like domain"/>
    <property type="match status" value="1"/>
</dbReference>
<protein>
    <submittedName>
        <fullName evidence="3">LLM class flavin-dependent oxidoreductase</fullName>
    </submittedName>
</protein>
<dbReference type="InterPro" id="IPR036661">
    <property type="entry name" value="Luciferase-like_sf"/>
</dbReference>
<dbReference type="AlphaFoldDB" id="A0AA41XN52"/>
<dbReference type="InterPro" id="IPR011251">
    <property type="entry name" value="Luciferase-like_dom"/>
</dbReference>
<dbReference type="InterPro" id="IPR050564">
    <property type="entry name" value="F420-G6PD/mer"/>
</dbReference>
<gene>
    <name evidence="3" type="ORF">H7K38_11015</name>
</gene>
<accession>A0AA41XN52</accession>
<proteinExistence type="predicted"/>
<dbReference type="RefSeq" id="WP_083138798.1">
    <property type="nucleotide sequence ID" value="NZ_JACKVH010000012.1"/>
</dbReference>
<reference evidence="3" key="1">
    <citation type="submission" date="2020-07" db="EMBL/GenBank/DDBJ databases">
        <authorList>
            <person name="Pettersson B.M.F."/>
            <person name="Behra P.R.K."/>
            <person name="Ramesh M."/>
            <person name="Das S."/>
            <person name="Dasgupta S."/>
            <person name="Kirsebom L.A."/>
        </authorList>
    </citation>
    <scope>NUCLEOTIDE SEQUENCE</scope>
    <source>
        <strain evidence="3">CCUG 55640</strain>
    </source>
</reference>
<reference evidence="3" key="2">
    <citation type="journal article" date="2022" name="BMC Genomics">
        <title>Comparative genome analysis of mycobacteria focusing on tRNA and non-coding RNA.</title>
        <authorList>
            <person name="Behra P.R.K."/>
            <person name="Pettersson B.M.F."/>
            <person name="Ramesh M."/>
            <person name="Das S."/>
            <person name="Dasgupta S."/>
            <person name="Kirsebom L.A."/>
        </authorList>
    </citation>
    <scope>NUCLEOTIDE SEQUENCE</scope>
    <source>
        <strain evidence="3">CCUG 55640</strain>
    </source>
</reference>
<dbReference type="GO" id="GO:0016705">
    <property type="term" value="F:oxidoreductase activity, acting on paired donors, with incorporation or reduction of molecular oxygen"/>
    <property type="evidence" value="ECO:0007669"/>
    <property type="project" value="InterPro"/>
</dbReference>
<sequence>MTDVAVSVALPPSSEAAGHIATAEKLGYRGAYLYDTPFAGDDVWLDLHRAAERTTTIELGPAVLIPTQRHPLVNAAQTVSLHRLAPGRVVTSFGTGFSSRAATGQPPIRWSYMEAYIRAYQALLAGEVVDWEGAAIKLMLTSVQAHALPLRIPMLVAATGPRGARVAKRLGADGLISMFDVVPGQRDFARAVVATVGTVVDDGEDPVGERVRSAVGAPWAATYHYVYTAKGADAVRELPGGSAWLDVIDNVPQYERHLHIHQGHMVEMNDADLAAWRAGGCTSVASTTLTGPADTIAQRVAAMARAGATEVMFEPSGPDIARELDRFIGAVRGGSATNVAGRASDHRCNARATWP</sequence>
<dbReference type="Pfam" id="PF00296">
    <property type="entry name" value="Bac_luciferase"/>
    <property type="match status" value="1"/>
</dbReference>
<dbReference type="SUPFAM" id="SSF51679">
    <property type="entry name" value="Bacterial luciferase-like"/>
    <property type="match status" value="1"/>
</dbReference>
<keyword evidence="1" id="KW-0560">Oxidoreductase</keyword>
<feature type="domain" description="Luciferase-like" evidence="2">
    <location>
        <begin position="13"/>
        <end position="309"/>
    </location>
</feature>
<dbReference type="PANTHER" id="PTHR43244:SF1">
    <property type="entry name" value="5,10-METHYLENETETRAHYDROMETHANOPTERIN REDUCTASE"/>
    <property type="match status" value="1"/>
</dbReference>
<comment type="caution">
    <text evidence="3">The sequence shown here is derived from an EMBL/GenBank/DDBJ whole genome shotgun (WGS) entry which is preliminary data.</text>
</comment>
<dbReference type="EMBL" id="JACKVH010000012">
    <property type="protein sequence ID" value="MCV7379183.1"/>
    <property type="molecule type" value="Genomic_DNA"/>
</dbReference>
<evidence type="ECO:0000259" key="2">
    <source>
        <dbReference type="Pfam" id="PF00296"/>
    </source>
</evidence>
<organism evidence="3 4">
    <name type="scientific">Mycobacterium alsense</name>
    <dbReference type="NCBI Taxonomy" id="324058"/>
    <lineage>
        <taxon>Bacteria</taxon>
        <taxon>Bacillati</taxon>
        <taxon>Actinomycetota</taxon>
        <taxon>Actinomycetes</taxon>
        <taxon>Mycobacteriales</taxon>
        <taxon>Mycobacteriaceae</taxon>
        <taxon>Mycobacterium</taxon>
    </lineage>
</organism>
<dbReference type="PANTHER" id="PTHR43244">
    <property type="match status" value="1"/>
</dbReference>
<dbReference type="Proteomes" id="UP001141650">
    <property type="component" value="Unassembled WGS sequence"/>
</dbReference>